<feature type="compositionally biased region" description="Polar residues" evidence="1">
    <location>
        <begin position="8"/>
        <end position="20"/>
    </location>
</feature>
<gene>
    <name evidence="2" type="ORF">TBRA_LOCUS6468</name>
</gene>
<name>A0A6H5IGN9_9HYME</name>
<organism evidence="2 3">
    <name type="scientific">Trichogramma brassicae</name>
    <dbReference type="NCBI Taxonomy" id="86971"/>
    <lineage>
        <taxon>Eukaryota</taxon>
        <taxon>Metazoa</taxon>
        <taxon>Ecdysozoa</taxon>
        <taxon>Arthropoda</taxon>
        <taxon>Hexapoda</taxon>
        <taxon>Insecta</taxon>
        <taxon>Pterygota</taxon>
        <taxon>Neoptera</taxon>
        <taxon>Endopterygota</taxon>
        <taxon>Hymenoptera</taxon>
        <taxon>Apocrita</taxon>
        <taxon>Proctotrupomorpha</taxon>
        <taxon>Chalcidoidea</taxon>
        <taxon>Trichogrammatidae</taxon>
        <taxon>Trichogramma</taxon>
    </lineage>
</organism>
<proteinExistence type="predicted"/>
<keyword evidence="3" id="KW-1185">Reference proteome</keyword>
<feature type="compositionally biased region" description="Basic and acidic residues" evidence="1">
    <location>
        <begin position="25"/>
        <end position="37"/>
    </location>
</feature>
<dbReference type="Proteomes" id="UP000479190">
    <property type="component" value="Unassembled WGS sequence"/>
</dbReference>
<feature type="region of interest" description="Disordered" evidence="1">
    <location>
        <begin position="1"/>
        <end position="48"/>
    </location>
</feature>
<accession>A0A6H5IGN9</accession>
<sequence>MPKRTATICVSSSSNNTRSAELSVDSERRVQRMDPPNRRGTTAAAAEVDTVPRDVQRCMEAHTLPPLPPPPIPSGNLCE</sequence>
<reference evidence="2 3" key="1">
    <citation type="submission" date="2020-02" db="EMBL/GenBank/DDBJ databases">
        <authorList>
            <person name="Ferguson B K."/>
        </authorList>
    </citation>
    <scope>NUCLEOTIDE SEQUENCE [LARGE SCALE GENOMIC DNA]</scope>
</reference>
<evidence type="ECO:0000313" key="2">
    <source>
        <dbReference type="EMBL" id="CAB0034570.1"/>
    </source>
</evidence>
<evidence type="ECO:0000256" key="1">
    <source>
        <dbReference type="SAM" id="MobiDB-lite"/>
    </source>
</evidence>
<evidence type="ECO:0000313" key="3">
    <source>
        <dbReference type="Proteomes" id="UP000479190"/>
    </source>
</evidence>
<dbReference type="EMBL" id="CADCXV010000747">
    <property type="protein sequence ID" value="CAB0034570.1"/>
    <property type="molecule type" value="Genomic_DNA"/>
</dbReference>
<dbReference type="AlphaFoldDB" id="A0A6H5IGN9"/>
<protein>
    <submittedName>
        <fullName evidence="2">Uncharacterized protein</fullName>
    </submittedName>
</protein>